<dbReference type="InterPro" id="IPR011330">
    <property type="entry name" value="Glyco_hydro/deAcase_b/a-brl"/>
</dbReference>
<dbReference type="CDD" id="cd10933">
    <property type="entry name" value="CE4_u9"/>
    <property type="match status" value="1"/>
</dbReference>
<name>A0A418XUA0_9BURK</name>
<dbReference type="GO" id="GO:0005975">
    <property type="term" value="P:carbohydrate metabolic process"/>
    <property type="evidence" value="ECO:0007669"/>
    <property type="project" value="InterPro"/>
</dbReference>
<protein>
    <submittedName>
        <fullName evidence="1">Polysaccharide deacetylase</fullName>
    </submittedName>
</protein>
<dbReference type="OrthoDB" id="8597776at2"/>
<evidence type="ECO:0000313" key="1">
    <source>
        <dbReference type="EMBL" id="RJG16282.1"/>
    </source>
</evidence>
<dbReference type="Proteomes" id="UP000284006">
    <property type="component" value="Unassembled WGS sequence"/>
</dbReference>
<proteinExistence type="predicted"/>
<accession>A0A418XUA0</accession>
<reference evidence="1 2" key="1">
    <citation type="submission" date="2018-09" db="EMBL/GenBank/DDBJ databases">
        <authorList>
            <person name="Zhu H."/>
        </authorList>
    </citation>
    <scope>NUCLEOTIDE SEQUENCE [LARGE SCALE GENOMIC DNA]</scope>
    <source>
        <strain evidence="1 2">K1S02-61</strain>
    </source>
</reference>
<gene>
    <name evidence="1" type="ORF">D3872_11205</name>
</gene>
<organism evidence="1 2">
    <name type="scientific">Massilia cavernae</name>
    <dbReference type="NCBI Taxonomy" id="2320864"/>
    <lineage>
        <taxon>Bacteria</taxon>
        <taxon>Pseudomonadati</taxon>
        <taxon>Pseudomonadota</taxon>
        <taxon>Betaproteobacteria</taxon>
        <taxon>Burkholderiales</taxon>
        <taxon>Oxalobacteraceae</taxon>
        <taxon>Telluria group</taxon>
        <taxon>Massilia</taxon>
    </lineage>
</organism>
<evidence type="ECO:0000313" key="2">
    <source>
        <dbReference type="Proteomes" id="UP000284006"/>
    </source>
</evidence>
<dbReference type="SUPFAM" id="SSF88713">
    <property type="entry name" value="Glycoside hydrolase/deacetylase"/>
    <property type="match status" value="1"/>
</dbReference>
<keyword evidence="2" id="KW-1185">Reference proteome</keyword>
<sequence>MLNVFFTVDVEIWCDGWQDIDRKFPAAYSRYIVGTTPAGQYGMPYQLQTLNDHGLKGVFFVEPLFSARFGQQPLQDVTGMVRDAGHEVQLHLHTEWVDEARTPLLPGAQAKRQHLRYFSLAEQASLIKAGAGMIEMTGCKRPNTFRAGSFGFNRDTMDALAANGIAFDSSYNATTFGLDSGLLPGQVASEPFECAGVWEYPMTVFKEGTGRQRHAQLTACSYAELEGLLWQALEAGRSSFVILSHSFELLNARMDRRDDIVVKRFDKLCAFLNRNRDSFRTCGFDGLVPPRAAVQPPLLASPLWRTGGRIAEQLVRRFA</sequence>
<dbReference type="AlphaFoldDB" id="A0A418XUA0"/>
<dbReference type="RefSeq" id="WP_119810843.1">
    <property type="nucleotide sequence ID" value="NZ_QYUP01000109.1"/>
</dbReference>
<comment type="caution">
    <text evidence="1">The sequence shown here is derived from an EMBL/GenBank/DDBJ whole genome shotgun (WGS) entry which is preliminary data.</text>
</comment>
<dbReference type="EMBL" id="QYUP01000109">
    <property type="protein sequence ID" value="RJG16282.1"/>
    <property type="molecule type" value="Genomic_DNA"/>
</dbReference>
<dbReference type="Gene3D" id="3.20.20.370">
    <property type="entry name" value="Glycoside hydrolase/deacetylase"/>
    <property type="match status" value="1"/>
</dbReference>